<comment type="caution">
    <text evidence="1">The sequence shown here is derived from an EMBL/GenBank/DDBJ whole genome shotgun (WGS) entry which is preliminary data.</text>
</comment>
<sequence length="216" mass="23385">MIIRGAILLCLVLTGCVSSRIEQSRSTVTGIDFDEAMVILGRASYSDRETKVSFTDCIESELSTGKTAIRLIPQNQFKDDLYPWFEPRTAPTSASDLSRLFAEPGVRARIDEAKVRYLAWIEGDTLTTDRGGSMSCTLTTFGGGCFGMSYWEQDASYQASIWDVKQLTTAGKISADASGTSYIAGLVIPIPIIARPGNAACKGLAAQLREFILDGS</sequence>
<dbReference type="PROSITE" id="PS51257">
    <property type="entry name" value="PROKAR_LIPOPROTEIN"/>
    <property type="match status" value="1"/>
</dbReference>
<dbReference type="Proteomes" id="UP000316199">
    <property type="component" value="Unassembled WGS sequence"/>
</dbReference>
<reference evidence="1" key="1">
    <citation type="submission" date="2019-02" db="EMBL/GenBank/DDBJ databases">
        <title>Prokaryotic population dynamics and viral predation in marine succession experiment using metagenomics: the confinement effect.</title>
        <authorList>
            <person name="Haro-Moreno J.M."/>
            <person name="Rodriguez-Valera F."/>
            <person name="Lopez-Perez M."/>
        </authorList>
    </citation>
    <scope>NUCLEOTIDE SEQUENCE [LARGE SCALE GENOMIC DNA]</scope>
    <source>
        <strain evidence="1">MED-G157</strain>
    </source>
</reference>
<name>A0A520S4E2_9GAMM</name>
<organism evidence="1">
    <name type="scientific">OM182 bacterium</name>
    <dbReference type="NCBI Taxonomy" id="2510334"/>
    <lineage>
        <taxon>Bacteria</taxon>
        <taxon>Pseudomonadati</taxon>
        <taxon>Pseudomonadota</taxon>
        <taxon>Gammaproteobacteria</taxon>
        <taxon>OMG group</taxon>
        <taxon>OM182 clade</taxon>
    </lineage>
</organism>
<evidence type="ECO:0008006" key="2">
    <source>
        <dbReference type="Google" id="ProtNLM"/>
    </source>
</evidence>
<dbReference type="EMBL" id="SHAG01000003">
    <property type="protein sequence ID" value="RZO77301.1"/>
    <property type="molecule type" value="Genomic_DNA"/>
</dbReference>
<gene>
    <name evidence="1" type="ORF">EVA68_01555</name>
</gene>
<protein>
    <recommendedName>
        <fullName evidence="2">Lipoprotein</fullName>
    </recommendedName>
</protein>
<evidence type="ECO:0000313" key="1">
    <source>
        <dbReference type="EMBL" id="RZO77301.1"/>
    </source>
</evidence>
<dbReference type="AlphaFoldDB" id="A0A520S4E2"/>
<proteinExistence type="predicted"/>
<accession>A0A520S4E2</accession>